<evidence type="ECO:0000259" key="15">
    <source>
        <dbReference type="Pfam" id="PF01225"/>
    </source>
</evidence>
<dbReference type="InterPro" id="IPR013221">
    <property type="entry name" value="Mur_ligase_cen"/>
</dbReference>
<keyword evidence="8 14" id="KW-0067">ATP-binding</keyword>
<feature type="domain" description="Mur ligase central" evidence="17">
    <location>
        <begin position="105"/>
        <end position="275"/>
    </location>
</feature>
<evidence type="ECO:0000256" key="12">
    <source>
        <dbReference type="ARBA" id="ARBA00023316"/>
    </source>
</evidence>
<dbReference type="HAMAP" id="MF_00046">
    <property type="entry name" value="MurC"/>
    <property type="match status" value="1"/>
</dbReference>
<dbReference type="EC" id="6.3.2.8" evidence="3 14"/>
<keyword evidence="6 14" id="KW-0132">Cell division</keyword>
<evidence type="ECO:0000313" key="18">
    <source>
        <dbReference type="EMBL" id="GIM44856.1"/>
    </source>
</evidence>
<protein>
    <recommendedName>
        <fullName evidence="3 14">UDP-N-acetylmuramate--L-alanine ligase</fullName>
        <ecNumber evidence="3 14">6.3.2.8</ecNumber>
    </recommendedName>
    <alternativeName>
        <fullName evidence="14">UDP-N-acetylmuramoyl-L-alanine synthetase</fullName>
    </alternativeName>
</protein>
<keyword evidence="5 14" id="KW-0436">Ligase</keyword>
<evidence type="ECO:0000256" key="10">
    <source>
        <dbReference type="ARBA" id="ARBA00022984"/>
    </source>
</evidence>
<dbReference type="RefSeq" id="WP_282198108.1">
    <property type="nucleotide sequence ID" value="NZ_BOQE01000001.1"/>
</dbReference>
<dbReference type="SUPFAM" id="SSF51984">
    <property type="entry name" value="MurCD N-terminal domain"/>
    <property type="match status" value="1"/>
</dbReference>
<dbReference type="Pfam" id="PF02875">
    <property type="entry name" value="Mur_ligase_C"/>
    <property type="match status" value="1"/>
</dbReference>
<sequence length="449" mass="50808">MRIHFTGIKGSGMSSLAQLYKHKGHHVTGSDVEETFFTDQLLKRAGIEVLPFDEENVRGVDLVCSSAAYNMTHPELSKAKELGIPIYSYPRLLGELTKEYESILITGTHGKTTTTGLVGSLFMEAGLDPSIVVGSYIESLKNNTRAGKGSHLILEACEYRRHFHHYKGRVMVVTNIDYDHPDYFKDIEDTFDAFQHLANTLPSDGALIVCGDNLAKQLVSPARKITFGFDKSNDVYAEKIEPGRFHVYAFGRHLGEMRMSLLGDHNVLNALAMVSVGLFYNVNAEVMRSTLLSYCGVKRRLEFKGELNRNLIYDDYAHHPTEIRVTLRAVKENFPEAEVVTIFQPHTYTRTKSLLREFAQSFQSADRVILTDIFASEREKDQVMDIGELVEETKKHHPRVTYIPKTQLTSWICEEAKKKEPHVFLTMGAGDIYKEGEKVLQSRLLYMGS</sequence>
<reference evidence="18" key="1">
    <citation type="journal article" date="2023" name="Int. J. Syst. Evol. Microbiol.">
        <title>Collibacillus ludicampi gen. nov., sp. nov., a new soil bacterium of the family Alicyclobacillaceae.</title>
        <authorList>
            <person name="Jojima T."/>
            <person name="Ioku Y."/>
            <person name="Fukuta Y."/>
            <person name="Shirasaka N."/>
            <person name="Matsumura Y."/>
            <person name="Mori M."/>
        </authorList>
    </citation>
    <scope>NUCLEOTIDE SEQUENCE</scope>
    <source>
        <strain evidence="18">TP075</strain>
    </source>
</reference>
<keyword evidence="11 14" id="KW-0131">Cell cycle</keyword>
<evidence type="ECO:0000313" key="19">
    <source>
        <dbReference type="Proteomes" id="UP001057291"/>
    </source>
</evidence>
<keyword evidence="9 14" id="KW-0133">Cell shape</keyword>
<dbReference type="GO" id="GO:0005737">
    <property type="term" value="C:cytoplasm"/>
    <property type="evidence" value="ECO:0007669"/>
    <property type="project" value="UniProtKB-SubCell"/>
</dbReference>
<dbReference type="InterPro" id="IPR050061">
    <property type="entry name" value="MurCDEF_pg_biosynth"/>
</dbReference>
<evidence type="ECO:0000256" key="7">
    <source>
        <dbReference type="ARBA" id="ARBA00022741"/>
    </source>
</evidence>
<evidence type="ECO:0000256" key="5">
    <source>
        <dbReference type="ARBA" id="ARBA00022598"/>
    </source>
</evidence>
<dbReference type="SUPFAM" id="SSF53623">
    <property type="entry name" value="MurD-like peptide ligases, catalytic domain"/>
    <property type="match status" value="1"/>
</dbReference>
<dbReference type="EMBL" id="BOQE01000001">
    <property type="protein sequence ID" value="GIM44856.1"/>
    <property type="molecule type" value="Genomic_DNA"/>
</dbReference>
<evidence type="ECO:0000256" key="14">
    <source>
        <dbReference type="HAMAP-Rule" id="MF_00046"/>
    </source>
</evidence>
<keyword evidence="4 14" id="KW-0963">Cytoplasm</keyword>
<dbReference type="Gene3D" id="3.90.190.20">
    <property type="entry name" value="Mur ligase, C-terminal domain"/>
    <property type="match status" value="1"/>
</dbReference>
<feature type="domain" description="Mur ligase N-terminal catalytic" evidence="15">
    <location>
        <begin position="2"/>
        <end position="100"/>
    </location>
</feature>
<evidence type="ECO:0000256" key="3">
    <source>
        <dbReference type="ARBA" id="ARBA00012211"/>
    </source>
</evidence>
<evidence type="ECO:0000256" key="4">
    <source>
        <dbReference type="ARBA" id="ARBA00022490"/>
    </source>
</evidence>
<evidence type="ECO:0000256" key="6">
    <source>
        <dbReference type="ARBA" id="ARBA00022618"/>
    </source>
</evidence>
<dbReference type="AlphaFoldDB" id="A0AAV4LAN8"/>
<name>A0AAV4LAN8_9BACL</name>
<dbReference type="InterPro" id="IPR005758">
    <property type="entry name" value="UDP-N-AcMur_Ala_ligase_MurC"/>
</dbReference>
<accession>A0AAV4LAN8</accession>
<dbReference type="Pfam" id="PF01225">
    <property type="entry name" value="Mur_ligase"/>
    <property type="match status" value="1"/>
</dbReference>
<keyword evidence="10 14" id="KW-0573">Peptidoglycan synthesis</keyword>
<keyword evidence="19" id="KW-1185">Reference proteome</keyword>
<dbReference type="Proteomes" id="UP001057291">
    <property type="component" value="Unassembled WGS sequence"/>
</dbReference>
<evidence type="ECO:0000259" key="17">
    <source>
        <dbReference type="Pfam" id="PF08245"/>
    </source>
</evidence>
<evidence type="ECO:0000256" key="2">
    <source>
        <dbReference type="ARBA" id="ARBA00004752"/>
    </source>
</evidence>
<evidence type="ECO:0000256" key="9">
    <source>
        <dbReference type="ARBA" id="ARBA00022960"/>
    </source>
</evidence>
<dbReference type="InterPro" id="IPR000713">
    <property type="entry name" value="Mur_ligase_N"/>
</dbReference>
<dbReference type="GO" id="GO:0008360">
    <property type="term" value="P:regulation of cell shape"/>
    <property type="evidence" value="ECO:0007669"/>
    <property type="project" value="UniProtKB-KW"/>
</dbReference>
<dbReference type="GO" id="GO:0005524">
    <property type="term" value="F:ATP binding"/>
    <property type="evidence" value="ECO:0007669"/>
    <property type="project" value="UniProtKB-UniRule"/>
</dbReference>
<comment type="function">
    <text evidence="14">Cell wall formation.</text>
</comment>
<feature type="domain" description="Mur ligase C-terminal" evidence="16">
    <location>
        <begin position="299"/>
        <end position="430"/>
    </location>
</feature>
<comment type="pathway">
    <text evidence="2 14">Cell wall biogenesis; peptidoglycan biosynthesis.</text>
</comment>
<dbReference type="PANTHER" id="PTHR43445:SF3">
    <property type="entry name" value="UDP-N-ACETYLMURAMATE--L-ALANINE LIGASE"/>
    <property type="match status" value="1"/>
</dbReference>
<dbReference type="SUPFAM" id="SSF53244">
    <property type="entry name" value="MurD-like peptide ligases, peptide-binding domain"/>
    <property type="match status" value="1"/>
</dbReference>
<organism evidence="18 19">
    <name type="scientific">Collibacillus ludicampi</name>
    <dbReference type="NCBI Taxonomy" id="2771369"/>
    <lineage>
        <taxon>Bacteria</taxon>
        <taxon>Bacillati</taxon>
        <taxon>Bacillota</taxon>
        <taxon>Bacilli</taxon>
        <taxon>Bacillales</taxon>
        <taxon>Alicyclobacillaceae</taxon>
        <taxon>Collibacillus</taxon>
    </lineage>
</organism>
<evidence type="ECO:0000256" key="11">
    <source>
        <dbReference type="ARBA" id="ARBA00023306"/>
    </source>
</evidence>
<comment type="catalytic activity">
    <reaction evidence="13 14">
        <text>UDP-N-acetyl-alpha-D-muramate + L-alanine + ATP = UDP-N-acetyl-alpha-D-muramoyl-L-alanine + ADP + phosphate + H(+)</text>
        <dbReference type="Rhea" id="RHEA:23372"/>
        <dbReference type="ChEBI" id="CHEBI:15378"/>
        <dbReference type="ChEBI" id="CHEBI:30616"/>
        <dbReference type="ChEBI" id="CHEBI:43474"/>
        <dbReference type="ChEBI" id="CHEBI:57972"/>
        <dbReference type="ChEBI" id="CHEBI:70757"/>
        <dbReference type="ChEBI" id="CHEBI:83898"/>
        <dbReference type="ChEBI" id="CHEBI:456216"/>
        <dbReference type="EC" id="6.3.2.8"/>
    </reaction>
</comment>
<gene>
    <name evidence="14" type="primary">murC</name>
    <name evidence="18" type="ORF">DNHGIG_04050</name>
</gene>
<dbReference type="Gene3D" id="3.40.1190.10">
    <property type="entry name" value="Mur-like, catalytic domain"/>
    <property type="match status" value="1"/>
</dbReference>
<dbReference type="NCBIfam" id="TIGR01082">
    <property type="entry name" value="murC"/>
    <property type="match status" value="1"/>
</dbReference>
<comment type="subcellular location">
    <subcellularLocation>
        <location evidence="1 14">Cytoplasm</location>
    </subcellularLocation>
</comment>
<evidence type="ECO:0000256" key="13">
    <source>
        <dbReference type="ARBA" id="ARBA00047833"/>
    </source>
</evidence>
<dbReference type="GO" id="GO:0071555">
    <property type="term" value="P:cell wall organization"/>
    <property type="evidence" value="ECO:0007669"/>
    <property type="project" value="UniProtKB-KW"/>
</dbReference>
<dbReference type="InterPro" id="IPR036615">
    <property type="entry name" value="Mur_ligase_C_dom_sf"/>
</dbReference>
<evidence type="ECO:0000256" key="8">
    <source>
        <dbReference type="ARBA" id="ARBA00022840"/>
    </source>
</evidence>
<keyword evidence="12 14" id="KW-0961">Cell wall biogenesis/degradation</keyword>
<dbReference type="Pfam" id="PF08245">
    <property type="entry name" value="Mur_ligase_M"/>
    <property type="match status" value="1"/>
</dbReference>
<keyword evidence="7 14" id="KW-0547">Nucleotide-binding</keyword>
<dbReference type="GO" id="GO:0008763">
    <property type="term" value="F:UDP-N-acetylmuramate-L-alanine ligase activity"/>
    <property type="evidence" value="ECO:0007669"/>
    <property type="project" value="UniProtKB-UniRule"/>
</dbReference>
<comment type="similarity">
    <text evidence="14">Belongs to the MurCDEF family.</text>
</comment>
<dbReference type="Gene3D" id="3.40.50.720">
    <property type="entry name" value="NAD(P)-binding Rossmann-like Domain"/>
    <property type="match status" value="1"/>
</dbReference>
<evidence type="ECO:0000259" key="16">
    <source>
        <dbReference type="Pfam" id="PF02875"/>
    </source>
</evidence>
<dbReference type="GO" id="GO:0051301">
    <property type="term" value="P:cell division"/>
    <property type="evidence" value="ECO:0007669"/>
    <property type="project" value="UniProtKB-KW"/>
</dbReference>
<dbReference type="GO" id="GO:0009252">
    <property type="term" value="P:peptidoglycan biosynthetic process"/>
    <property type="evidence" value="ECO:0007669"/>
    <property type="project" value="UniProtKB-UniRule"/>
</dbReference>
<comment type="caution">
    <text evidence="18">The sequence shown here is derived from an EMBL/GenBank/DDBJ whole genome shotgun (WGS) entry which is preliminary data.</text>
</comment>
<dbReference type="InterPro" id="IPR036565">
    <property type="entry name" value="Mur-like_cat_sf"/>
</dbReference>
<feature type="binding site" evidence="14">
    <location>
        <begin position="107"/>
        <end position="113"/>
    </location>
    <ligand>
        <name>ATP</name>
        <dbReference type="ChEBI" id="CHEBI:30616"/>
    </ligand>
</feature>
<dbReference type="PANTHER" id="PTHR43445">
    <property type="entry name" value="UDP-N-ACETYLMURAMATE--L-ALANINE LIGASE-RELATED"/>
    <property type="match status" value="1"/>
</dbReference>
<dbReference type="InterPro" id="IPR004101">
    <property type="entry name" value="Mur_ligase_C"/>
</dbReference>
<evidence type="ECO:0000256" key="1">
    <source>
        <dbReference type="ARBA" id="ARBA00004496"/>
    </source>
</evidence>
<proteinExistence type="inferred from homology"/>